<dbReference type="Pfam" id="PF01061">
    <property type="entry name" value="ABC2_membrane"/>
    <property type="match status" value="1"/>
</dbReference>
<evidence type="ECO:0000256" key="7">
    <source>
        <dbReference type="ARBA" id="ARBA00023136"/>
    </source>
</evidence>
<proteinExistence type="predicted"/>
<dbReference type="InterPro" id="IPR017871">
    <property type="entry name" value="ABC_transporter-like_CS"/>
</dbReference>
<feature type="transmembrane region" description="Helical" evidence="9">
    <location>
        <begin position="886"/>
        <end position="903"/>
    </location>
</feature>
<evidence type="ECO:0000259" key="10">
    <source>
        <dbReference type="PROSITE" id="PS50026"/>
    </source>
</evidence>
<dbReference type="CDD" id="cd03213">
    <property type="entry name" value="ABCG_EPDR"/>
    <property type="match status" value="1"/>
</dbReference>
<dbReference type="EMBL" id="MU620916">
    <property type="protein sequence ID" value="KAI8579888.1"/>
    <property type="molecule type" value="Genomic_DNA"/>
</dbReference>
<dbReference type="Pfam" id="PF19055">
    <property type="entry name" value="ABC2_membrane_7"/>
    <property type="match status" value="1"/>
</dbReference>
<dbReference type="GO" id="GO:0140359">
    <property type="term" value="F:ABC-type transporter activity"/>
    <property type="evidence" value="ECO:0007669"/>
    <property type="project" value="InterPro"/>
</dbReference>
<feature type="transmembrane region" description="Helical" evidence="9">
    <location>
        <begin position="740"/>
        <end position="762"/>
    </location>
</feature>
<evidence type="ECO:0000313" key="12">
    <source>
        <dbReference type="EMBL" id="KAI8579888.1"/>
    </source>
</evidence>
<dbReference type="InterPro" id="IPR013525">
    <property type="entry name" value="ABC2_TM"/>
</dbReference>
<evidence type="ECO:0000256" key="9">
    <source>
        <dbReference type="SAM" id="Phobius"/>
    </source>
</evidence>
<dbReference type="InterPro" id="IPR000742">
    <property type="entry name" value="EGF"/>
</dbReference>
<dbReference type="PROSITE" id="PS50026">
    <property type="entry name" value="EGF_3"/>
    <property type="match status" value="1"/>
</dbReference>
<evidence type="ECO:0000256" key="8">
    <source>
        <dbReference type="PROSITE-ProRule" id="PRU00076"/>
    </source>
</evidence>
<evidence type="ECO:0000313" key="13">
    <source>
        <dbReference type="Proteomes" id="UP001206595"/>
    </source>
</evidence>
<evidence type="ECO:0000256" key="6">
    <source>
        <dbReference type="ARBA" id="ARBA00022989"/>
    </source>
</evidence>
<dbReference type="InterPro" id="IPR003439">
    <property type="entry name" value="ABC_transporter-like_ATP-bd"/>
</dbReference>
<comment type="caution">
    <text evidence="8">Lacks conserved residue(s) required for the propagation of feature annotation.</text>
</comment>
<keyword evidence="8" id="KW-0245">EGF-like domain</keyword>
<dbReference type="Gene3D" id="3.40.50.300">
    <property type="entry name" value="P-loop containing nucleotide triphosphate hydrolases"/>
    <property type="match status" value="1"/>
</dbReference>
<reference evidence="12" key="1">
    <citation type="submission" date="2021-06" db="EMBL/GenBank/DDBJ databases">
        <authorList>
            <consortium name="DOE Joint Genome Institute"/>
            <person name="Mondo S.J."/>
            <person name="Amses K.R."/>
            <person name="Simmons D.R."/>
            <person name="Longcore J.E."/>
            <person name="Seto K."/>
            <person name="Alves G.H."/>
            <person name="Bonds A.E."/>
            <person name="Quandt C.A."/>
            <person name="Davis W.J."/>
            <person name="Chang Y."/>
            <person name="Letcher P.M."/>
            <person name="Powell M.J."/>
            <person name="Kuo A."/>
            <person name="Labutti K."/>
            <person name="Pangilinan J."/>
            <person name="Andreopoulos W."/>
            <person name="Tritt A."/>
            <person name="Riley R."/>
            <person name="Hundley H."/>
            <person name="Johnson J."/>
            <person name="Lipzen A."/>
            <person name="Barry K."/>
            <person name="Berbee M.L."/>
            <person name="Buchler N.E."/>
            <person name="Grigoriev I.V."/>
            <person name="Spatafora J.W."/>
            <person name="Stajich J.E."/>
            <person name="James T.Y."/>
        </authorList>
    </citation>
    <scope>NUCLEOTIDE SEQUENCE</scope>
    <source>
        <strain evidence="12">AG</strain>
    </source>
</reference>
<dbReference type="InterPro" id="IPR027417">
    <property type="entry name" value="P-loop_NTPase"/>
</dbReference>
<dbReference type="PROSITE" id="PS50893">
    <property type="entry name" value="ABC_TRANSPORTER_2"/>
    <property type="match status" value="1"/>
</dbReference>
<evidence type="ECO:0000256" key="4">
    <source>
        <dbReference type="ARBA" id="ARBA00022741"/>
    </source>
</evidence>
<feature type="domain" description="EGF-like" evidence="10">
    <location>
        <begin position="56"/>
        <end position="93"/>
    </location>
</feature>
<keyword evidence="8" id="KW-1015">Disulfide bond</keyword>
<dbReference type="PROSITE" id="PS00211">
    <property type="entry name" value="ABC_TRANSPORTER_1"/>
    <property type="match status" value="1"/>
</dbReference>
<dbReference type="GeneID" id="75914131"/>
<keyword evidence="13" id="KW-1185">Reference proteome</keyword>
<accession>A0AAD5HFC1</accession>
<dbReference type="GO" id="GO:0005524">
    <property type="term" value="F:ATP binding"/>
    <property type="evidence" value="ECO:0007669"/>
    <property type="project" value="UniProtKB-KW"/>
</dbReference>
<dbReference type="InterPro" id="IPR003593">
    <property type="entry name" value="AAA+_ATPase"/>
</dbReference>
<dbReference type="InterPro" id="IPR050352">
    <property type="entry name" value="ABCG_transporters"/>
</dbReference>
<evidence type="ECO:0000256" key="2">
    <source>
        <dbReference type="ARBA" id="ARBA00022448"/>
    </source>
</evidence>
<dbReference type="Proteomes" id="UP001206595">
    <property type="component" value="Unassembled WGS sequence"/>
</dbReference>
<keyword evidence="6 9" id="KW-1133">Transmembrane helix</keyword>
<keyword evidence="3 9" id="KW-0812">Transmembrane</keyword>
<dbReference type="PANTHER" id="PTHR48041">
    <property type="entry name" value="ABC TRANSPORTER G FAMILY MEMBER 28"/>
    <property type="match status" value="1"/>
</dbReference>
<dbReference type="PANTHER" id="PTHR48041:SF2">
    <property type="entry name" value="ATP-DEPENDENT PERMEASE-RELATED"/>
    <property type="match status" value="1"/>
</dbReference>
<dbReference type="SMART" id="SM00382">
    <property type="entry name" value="AAA"/>
    <property type="match status" value="1"/>
</dbReference>
<dbReference type="GO" id="GO:0016020">
    <property type="term" value="C:membrane"/>
    <property type="evidence" value="ECO:0007669"/>
    <property type="project" value="UniProtKB-SubCell"/>
</dbReference>
<sequence length="994" mass="110726">MSLNSTTTSRKEDFSLYQQDCPVCPPCFNCHLPQDQCVNGGSCEDSGLCSCPAGWGSQDCSEPLCGSLGAPERQPRQGDRCDCDPGWGGVNCNVCLANNSCTGIKGDNATCITTGIGLKNMNAWCDTTNIPWIDNTHVSLQCEWEKNECVFQFWKDAEEQFYCHLTECEQETATGELDVHGSCSKASCGCLKNAWMCGGEIDMSELVKNVKGPSEWYCKNGQDCWYNEYSTLKDVFPDNIGLSCQVGECANEQDYLDVQPIKKHFSRLTELYIVLVMIFFVGLIWILTRMTMRRQQKIFGDGSIRLNDDDDTTYFEDEVKLSQITFDDVSYNVNGKRILSSVTGYLEPGNLLAIMGPSGAGKSSLLDILARKPKRGVISGRILINGEVPTRKQFKRISSYVDQEDTLIGTLTVRETLMYSALLRLPRNVPLAIKQKRVEDTINELGLTHVADSYIGVPGQRSLSGGEKRRVSIGKELVTSPSILFLDEPTSGLDAYNASVVMECLLRLARNSKRTIITTIHQPRSNIFKMFDALLLLANGNTVYFGPAKTASQYFVSIGYPIPPDYNIADYLIDLTMNKPAPNSAPPPQQQSRFSRSIPFLKRRAASSASIASTRSLADLQPIHAEDTTSDDTDGIISDTVQRMTQGSSSFAGDLDLLSDSNHLYTLLESYKNSRLAGSIRTHIESENASADTDNTRLQPYSLLMTYYAENAPSISLRRYFHELSLLSSRTFLNLYRNPFLFLAHITIAIILGILLGSLFWQVDVDLSGVQNRLGVLFFMCALLGFASTSALDMFSKERVLFMRERENGYYSPASYFSAKVLFDIIPLRILPPLAMGSVSYYMIGLNSNVYVFLKFLMVLVLFNLVAAAVCLCFATGFKNVATANLLANLTILFSMLFGGFLLNKDHIPPVLSWLQHLSFFNYGYEALIVNELKDITLVDKSIADIQIPGPIILSRFGFDGQAFWKDVVYLSIYLVVTMTTAFAFLKFLVKERR</sequence>
<feature type="domain" description="ABC transporter" evidence="11">
    <location>
        <begin position="324"/>
        <end position="564"/>
    </location>
</feature>
<evidence type="ECO:0000256" key="5">
    <source>
        <dbReference type="ARBA" id="ARBA00022840"/>
    </source>
</evidence>
<evidence type="ECO:0000256" key="3">
    <source>
        <dbReference type="ARBA" id="ARBA00022692"/>
    </source>
</evidence>
<feature type="transmembrane region" description="Helical" evidence="9">
    <location>
        <begin position="850"/>
        <end position="874"/>
    </location>
</feature>
<gene>
    <name evidence="12" type="ORF">K450DRAFT_239565</name>
</gene>
<dbReference type="SUPFAM" id="SSF52540">
    <property type="entry name" value="P-loop containing nucleoside triphosphate hydrolases"/>
    <property type="match status" value="1"/>
</dbReference>
<keyword evidence="5" id="KW-0067">ATP-binding</keyword>
<feature type="transmembrane region" description="Helical" evidence="9">
    <location>
        <begin position="774"/>
        <end position="795"/>
    </location>
</feature>
<evidence type="ECO:0008006" key="14">
    <source>
        <dbReference type="Google" id="ProtNLM"/>
    </source>
</evidence>
<name>A0AAD5HFC1_UMBRA</name>
<dbReference type="Pfam" id="PF00005">
    <property type="entry name" value="ABC_tran"/>
    <property type="match status" value="1"/>
</dbReference>
<feature type="disulfide bond" evidence="8">
    <location>
        <begin position="83"/>
        <end position="92"/>
    </location>
</feature>
<evidence type="ECO:0000259" key="11">
    <source>
        <dbReference type="PROSITE" id="PS50893"/>
    </source>
</evidence>
<dbReference type="PROSITE" id="PS00022">
    <property type="entry name" value="EGF_1"/>
    <property type="match status" value="1"/>
</dbReference>
<dbReference type="AlphaFoldDB" id="A0AAD5HFC1"/>
<dbReference type="Gene3D" id="2.10.25.10">
    <property type="entry name" value="Laminin"/>
    <property type="match status" value="1"/>
</dbReference>
<organism evidence="12 13">
    <name type="scientific">Umbelopsis ramanniana AG</name>
    <dbReference type="NCBI Taxonomy" id="1314678"/>
    <lineage>
        <taxon>Eukaryota</taxon>
        <taxon>Fungi</taxon>
        <taxon>Fungi incertae sedis</taxon>
        <taxon>Mucoromycota</taxon>
        <taxon>Mucoromycotina</taxon>
        <taxon>Umbelopsidomycetes</taxon>
        <taxon>Umbelopsidales</taxon>
        <taxon>Umbelopsidaceae</taxon>
        <taxon>Umbelopsis</taxon>
    </lineage>
</organism>
<comment type="subcellular location">
    <subcellularLocation>
        <location evidence="1">Membrane</location>
        <topology evidence="1">Multi-pass membrane protein</topology>
    </subcellularLocation>
</comment>
<feature type="transmembrane region" description="Helical" evidence="9">
    <location>
        <begin position="968"/>
        <end position="990"/>
    </location>
</feature>
<reference evidence="12" key="2">
    <citation type="journal article" date="2022" name="Proc. Natl. Acad. Sci. U.S.A.">
        <title>Diploid-dominant life cycles characterize the early evolution of Fungi.</title>
        <authorList>
            <person name="Amses K.R."/>
            <person name="Simmons D.R."/>
            <person name="Longcore J.E."/>
            <person name="Mondo S.J."/>
            <person name="Seto K."/>
            <person name="Jeronimo G.H."/>
            <person name="Bonds A.E."/>
            <person name="Quandt C.A."/>
            <person name="Davis W.J."/>
            <person name="Chang Y."/>
            <person name="Federici B.A."/>
            <person name="Kuo A."/>
            <person name="LaButti K."/>
            <person name="Pangilinan J."/>
            <person name="Andreopoulos W."/>
            <person name="Tritt A."/>
            <person name="Riley R."/>
            <person name="Hundley H."/>
            <person name="Johnson J."/>
            <person name="Lipzen A."/>
            <person name="Barry K."/>
            <person name="Lang B.F."/>
            <person name="Cuomo C.A."/>
            <person name="Buchler N.E."/>
            <person name="Grigoriev I.V."/>
            <person name="Spatafora J.W."/>
            <person name="Stajich J.E."/>
            <person name="James T.Y."/>
        </authorList>
    </citation>
    <scope>NUCLEOTIDE SEQUENCE</scope>
    <source>
        <strain evidence="12">AG</strain>
    </source>
</reference>
<keyword evidence="7 9" id="KW-0472">Membrane</keyword>
<dbReference type="InterPro" id="IPR043926">
    <property type="entry name" value="ABCG_dom"/>
</dbReference>
<feature type="transmembrane region" description="Helical" evidence="9">
    <location>
        <begin position="271"/>
        <end position="288"/>
    </location>
</feature>
<keyword evidence="2" id="KW-0813">Transport</keyword>
<evidence type="ECO:0000256" key="1">
    <source>
        <dbReference type="ARBA" id="ARBA00004141"/>
    </source>
</evidence>
<dbReference type="GO" id="GO:0016887">
    <property type="term" value="F:ATP hydrolysis activity"/>
    <property type="evidence" value="ECO:0007669"/>
    <property type="project" value="InterPro"/>
</dbReference>
<dbReference type="RefSeq" id="XP_051444892.1">
    <property type="nucleotide sequence ID" value="XM_051588786.1"/>
</dbReference>
<keyword evidence="4" id="KW-0547">Nucleotide-binding</keyword>
<comment type="caution">
    <text evidence="12">The sequence shown here is derived from an EMBL/GenBank/DDBJ whole genome shotgun (WGS) entry which is preliminary data.</text>
</comment>
<protein>
    <recommendedName>
        <fullName evidence="14">ABC transporter domain-containing protein</fullName>
    </recommendedName>
</protein>